<keyword evidence="1" id="KW-0732">Signal</keyword>
<protein>
    <submittedName>
        <fullName evidence="2">Uncharacterized protein</fullName>
    </submittedName>
</protein>
<reference evidence="2 3" key="1">
    <citation type="submission" date="2018-07" db="EMBL/GenBank/DDBJ databases">
        <title>Halioglobus sp. genome submission.</title>
        <authorList>
            <person name="Ye M.-Q."/>
            <person name="Du Z.-J."/>
        </authorList>
    </citation>
    <scope>NUCLEOTIDE SEQUENCE [LARGE SCALE GENOMIC DNA]</scope>
    <source>
        <strain evidence="2 3">U0301</strain>
    </source>
</reference>
<feature type="signal peptide" evidence="1">
    <location>
        <begin position="1"/>
        <end position="26"/>
    </location>
</feature>
<dbReference type="EMBL" id="QRAN01000005">
    <property type="protein sequence ID" value="RLQ22583.1"/>
    <property type="molecule type" value="Genomic_DNA"/>
</dbReference>
<keyword evidence="3" id="KW-1185">Reference proteome</keyword>
<gene>
    <name evidence="2" type="ORF">DWB85_06245</name>
</gene>
<organism evidence="2 3">
    <name type="scientific">Seongchinamella sediminis</name>
    <dbReference type="NCBI Taxonomy" id="2283635"/>
    <lineage>
        <taxon>Bacteria</taxon>
        <taxon>Pseudomonadati</taxon>
        <taxon>Pseudomonadota</taxon>
        <taxon>Gammaproteobacteria</taxon>
        <taxon>Cellvibrionales</taxon>
        <taxon>Halieaceae</taxon>
        <taxon>Seongchinamella</taxon>
    </lineage>
</organism>
<dbReference type="Proteomes" id="UP000265509">
    <property type="component" value="Unassembled WGS sequence"/>
</dbReference>
<evidence type="ECO:0000313" key="3">
    <source>
        <dbReference type="Proteomes" id="UP000265509"/>
    </source>
</evidence>
<dbReference type="AlphaFoldDB" id="A0A3L7E2I7"/>
<comment type="caution">
    <text evidence="2">The sequence shown here is derived from an EMBL/GenBank/DDBJ whole genome shotgun (WGS) entry which is preliminary data.</text>
</comment>
<name>A0A3L7E2I7_9GAMM</name>
<proteinExistence type="predicted"/>
<feature type="chain" id="PRO_5018012407" evidence="1">
    <location>
        <begin position="27"/>
        <end position="382"/>
    </location>
</feature>
<evidence type="ECO:0000313" key="2">
    <source>
        <dbReference type="EMBL" id="RLQ22583.1"/>
    </source>
</evidence>
<evidence type="ECO:0000256" key="1">
    <source>
        <dbReference type="SAM" id="SignalP"/>
    </source>
</evidence>
<sequence length="382" mass="40553">MNSKHSYAGILLLATTILAGSVHVHAGQASATGIVHSVERAWVTVDGDVSGEHALWKIVLDGPIEAHEPGRGLLQGHQIRVIFPPAFDLAAIDPAYPVADIPTPFPPVPPLPDQPCVPTNFQCTSGVILQGWPEHPFFPPVVFHLVSVDQTDNAFVFTAVQDILPDPPLNPGIKELFILLNGVRNPAPGQYRLRVEAQTGPGGSWETGSALMHVLPSARPSINATAVFVKAQAGLLTGTPACGPGTLPPNPDNPVWQVTGPGELAPYVWTFLVWGADEEPITDLDIYWHSDTHARLVRGHKTVGQLNIDAPVGAEGFEIAVNPLACDTYLPAAPVIGGTPGIGPQPAGRLDLHFRAGDMAGRYTTTLRMNNGNSVQMVVVAE</sequence>
<dbReference type="RefSeq" id="WP_117953354.1">
    <property type="nucleotide sequence ID" value="NZ_QRAN01000005.1"/>
</dbReference>
<accession>A0A3L7E2I7</accession>